<sequence length="364" mass="40846">MPAQWNSYLREHLKLTVSRRTLRCEGATRLSRLVVFNRYFEAADHVRFPPASLLQANSTPWYEEYFQAYTQCKTWEGMIAADLTACDYYCTSQVKVMGENCTSLGEECGPLDCAPVSGEGYKAFLDRMIAELKAQMGVLDLARYNESHRCNDIMGTAERCFKNCDGHVEEIVPKTQSDIPGCCAPRTQGEDAKCKELTSQREAWEAYDQCYDTSIPQWETTKAEQVAEGQARMAQMRSLQRMLCYVDSFGPDQKSKFSICMEKDFTKDEEVLAMELEPGGSGTHAVALPSLRGETPGTKEFDALHYGHLPAGLAGCPTVQCQDGPREIPTHGTGSHPLPPAKKPLLCRWPWWNRVAEGRDHMGK</sequence>
<comment type="caution">
    <text evidence="1">The sequence shown here is derived from an EMBL/GenBank/DDBJ whole genome shotgun (WGS) entry which is preliminary data.</text>
</comment>
<reference evidence="1" key="1">
    <citation type="submission" date="2023-08" db="EMBL/GenBank/DDBJ databases">
        <authorList>
            <person name="Chen Y."/>
            <person name="Shah S."/>
            <person name="Dougan E. K."/>
            <person name="Thang M."/>
            <person name="Chan C."/>
        </authorList>
    </citation>
    <scope>NUCLEOTIDE SEQUENCE</scope>
</reference>
<protein>
    <submittedName>
        <fullName evidence="1">Uncharacterized protein</fullName>
    </submittedName>
</protein>
<dbReference type="EMBL" id="CAUJNA010000266">
    <property type="protein sequence ID" value="CAJ1374635.1"/>
    <property type="molecule type" value="Genomic_DNA"/>
</dbReference>
<evidence type="ECO:0000313" key="1">
    <source>
        <dbReference type="EMBL" id="CAJ1374635.1"/>
    </source>
</evidence>
<evidence type="ECO:0000313" key="2">
    <source>
        <dbReference type="Proteomes" id="UP001178507"/>
    </source>
</evidence>
<dbReference type="Proteomes" id="UP001178507">
    <property type="component" value="Unassembled WGS sequence"/>
</dbReference>
<dbReference type="AlphaFoldDB" id="A0AA36HTR9"/>
<proteinExistence type="predicted"/>
<accession>A0AA36HTR9</accession>
<name>A0AA36HTR9_9DINO</name>
<gene>
    <name evidence="1" type="ORF">EVOR1521_LOCUS4133</name>
</gene>
<organism evidence="1 2">
    <name type="scientific">Effrenium voratum</name>
    <dbReference type="NCBI Taxonomy" id="2562239"/>
    <lineage>
        <taxon>Eukaryota</taxon>
        <taxon>Sar</taxon>
        <taxon>Alveolata</taxon>
        <taxon>Dinophyceae</taxon>
        <taxon>Suessiales</taxon>
        <taxon>Symbiodiniaceae</taxon>
        <taxon>Effrenium</taxon>
    </lineage>
</organism>
<keyword evidence="2" id="KW-1185">Reference proteome</keyword>